<dbReference type="Proteomes" id="UP000005237">
    <property type="component" value="Unassembled WGS sequence"/>
</dbReference>
<sequence>MPVVGVEVVDEGEEEVDGVETGDKEVEEVVDVEGDVEEEECSLEVVILLGSGVLVESSEDVIKEEVGFFKFVIPTYII</sequence>
<accession>A0A8R1IEJ6</accession>
<name>A0A8R1IEJ6_CAEJA</name>
<dbReference type="EnsemblMetazoa" id="CJA32158.1">
    <property type="protein sequence ID" value="CJA32158.1"/>
    <property type="gene ID" value="WBGene00208005"/>
</dbReference>
<dbReference type="AlphaFoldDB" id="A0A8R1IEJ6"/>
<proteinExistence type="predicted"/>
<evidence type="ECO:0000313" key="1">
    <source>
        <dbReference type="EnsemblMetazoa" id="CJA32158.1"/>
    </source>
</evidence>
<organism evidence="1 2">
    <name type="scientific">Caenorhabditis japonica</name>
    <dbReference type="NCBI Taxonomy" id="281687"/>
    <lineage>
        <taxon>Eukaryota</taxon>
        <taxon>Metazoa</taxon>
        <taxon>Ecdysozoa</taxon>
        <taxon>Nematoda</taxon>
        <taxon>Chromadorea</taxon>
        <taxon>Rhabditida</taxon>
        <taxon>Rhabditina</taxon>
        <taxon>Rhabditomorpha</taxon>
        <taxon>Rhabditoidea</taxon>
        <taxon>Rhabditidae</taxon>
        <taxon>Peloderinae</taxon>
        <taxon>Caenorhabditis</taxon>
    </lineage>
</organism>
<evidence type="ECO:0000313" key="2">
    <source>
        <dbReference type="Proteomes" id="UP000005237"/>
    </source>
</evidence>
<reference evidence="2" key="1">
    <citation type="submission" date="2010-08" db="EMBL/GenBank/DDBJ databases">
        <authorList>
            <consortium name="Caenorhabditis japonica Sequencing Consortium"/>
            <person name="Wilson R.K."/>
        </authorList>
    </citation>
    <scope>NUCLEOTIDE SEQUENCE [LARGE SCALE GENOMIC DNA]</scope>
    <source>
        <strain evidence="2">DF5081</strain>
    </source>
</reference>
<reference evidence="1" key="2">
    <citation type="submission" date="2022-06" db="UniProtKB">
        <authorList>
            <consortium name="EnsemblMetazoa"/>
        </authorList>
    </citation>
    <scope>IDENTIFICATION</scope>
    <source>
        <strain evidence="1">DF5081</strain>
    </source>
</reference>
<protein>
    <submittedName>
        <fullName evidence="1">Uncharacterized protein</fullName>
    </submittedName>
</protein>
<keyword evidence="2" id="KW-1185">Reference proteome</keyword>